<keyword evidence="3 4" id="KW-0597">Phosphoprotein</keyword>
<evidence type="ECO:0000313" key="7">
    <source>
        <dbReference type="EMBL" id="BBO69248.1"/>
    </source>
</evidence>
<dbReference type="PANTHER" id="PTHR43547">
    <property type="entry name" value="TWO-COMPONENT HISTIDINE KINASE"/>
    <property type="match status" value="1"/>
</dbReference>
<dbReference type="SMART" id="SM00387">
    <property type="entry name" value="HATPase_c"/>
    <property type="match status" value="1"/>
</dbReference>
<feature type="domain" description="Response regulatory" evidence="6">
    <location>
        <begin position="6"/>
        <end position="119"/>
    </location>
</feature>
<evidence type="ECO:0000256" key="3">
    <source>
        <dbReference type="ARBA" id="ARBA00022553"/>
    </source>
</evidence>
<dbReference type="InterPro" id="IPR011006">
    <property type="entry name" value="CheY-like_superfamily"/>
</dbReference>
<protein>
    <recommendedName>
        <fullName evidence="2">histidine kinase</fullName>
        <ecNumber evidence="2">2.7.13.3</ecNumber>
    </recommendedName>
</protein>
<accession>A0A5K7YK38</accession>
<dbReference type="Gene3D" id="1.10.287.130">
    <property type="match status" value="1"/>
</dbReference>
<dbReference type="SUPFAM" id="SSF55874">
    <property type="entry name" value="ATPase domain of HSP90 chaperone/DNA topoisomerase II/histidine kinase"/>
    <property type="match status" value="1"/>
</dbReference>
<keyword evidence="8" id="KW-1185">Reference proteome</keyword>
<dbReference type="InterPro" id="IPR003661">
    <property type="entry name" value="HisK_dim/P_dom"/>
</dbReference>
<dbReference type="SUPFAM" id="SSF47384">
    <property type="entry name" value="Homodimeric domain of signal transducing histidine kinase"/>
    <property type="match status" value="1"/>
</dbReference>
<dbReference type="InterPro" id="IPR004358">
    <property type="entry name" value="Sig_transdc_His_kin-like_C"/>
</dbReference>
<evidence type="ECO:0000256" key="2">
    <source>
        <dbReference type="ARBA" id="ARBA00012438"/>
    </source>
</evidence>
<dbReference type="PANTHER" id="PTHR43547:SF2">
    <property type="entry name" value="HYBRID SIGNAL TRANSDUCTION HISTIDINE KINASE C"/>
    <property type="match status" value="1"/>
</dbReference>
<dbReference type="PRINTS" id="PR00344">
    <property type="entry name" value="BCTRLSENSOR"/>
</dbReference>
<dbReference type="CDD" id="cd00082">
    <property type="entry name" value="HisKA"/>
    <property type="match status" value="1"/>
</dbReference>
<feature type="domain" description="Response regulatory" evidence="6">
    <location>
        <begin position="402"/>
        <end position="518"/>
    </location>
</feature>
<proteinExistence type="predicted"/>
<dbReference type="InterPro" id="IPR036097">
    <property type="entry name" value="HisK_dim/P_sf"/>
</dbReference>
<dbReference type="InterPro" id="IPR005467">
    <property type="entry name" value="His_kinase_dom"/>
</dbReference>
<name>A0A5K7YK38_9BACT</name>
<evidence type="ECO:0000256" key="1">
    <source>
        <dbReference type="ARBA" id="ARBA00000085"/>
    </source>
</evidence>
<dbReference type="PROSITE" id="PS50110">
    <property type="entry name" value="RESPONSE_REGULATORY"/>
    <property type="match status" value="2"/>
</dbReference>
<dbReference type="GO" id="GO:0000155">
    <property type="term" value="F:phosphorelay sensor kinase activity"/>
    <property type="evidence" value="ECO:0007669"/>
    <property type="project" value="InterPro"/>
</dbReference>
<organism evidence="7 8">
    <name type="scientific">Desulfosarcina alkanivorans</name>
    <dbReference type="NCBI Taxonomy" id="571177"/>
    <lineage>
        <taxon>Bacteria</taxon>
        <taxon>Pseudomonadati</taxon>
        <taxon>Thermodesulfobacteriota</taxon>
        <taxon>Desulfobacteria</taxon>
        <taxon>Desulfobacterales</taxon>
        <taxon>Desulfosarcinaceae</taxon>
        <taxon>Desulfosarcina</taxon>
    </lineage>
</organism>
<dbReference type="InterPro" id="IPR036890">
    <property type="entry name" value="HATPase_C_sf"/>
</dbReference>
<reference evidence="7 8" key="1">
    <citation type="submission" date="2019-11" db="EMBL/GenBank/DDBJ databases">
        <title>Comparative genomics of hydrocarbon-degrading Desulfosarcina strains.</title>
        <authorList>
            <person name="Watanabe M."/>
            <person name="Kojima H."/>
            <person name="Fukui M."/>
        </authorList>
    </citation>
    <scope>NUCLEOTIDE SEQUENCE [LARGE SCALE GENOMIC DNA]</scope>
    <source>
        <strain evidence="7 8">PL12</strain>
    </source>
</reference>
<dbReference type="Proteomes" id="UP000427906">
    <property type="component" value="Chromosome"/>
</dbReference>
<dbReference type="Pfam" id="PF00072">
    <property type="entry name" value="Response_reg"/>
    <property type="match status" value="2"/>
</dbReference>
<sequence length="642" mass="70422">MDNRPRLLICDDEPLMTESIKRVLGDNYRVQTTNSSRHALSLIHADAPDLVILDVMMPGMTGFEVLDAVDREHCDAAFIIVTGEASVDSAIKAIRKGASDYLRKPFEPEELIIRVENVLKQRQMKHDHMCVQAENRQLENQLRQSQKMEAIGTLAGGIAHDFNNVLSIILGNTELALADMPGHHAAHHNLERILTASLRAREMIQQLLSFSRKEESGFKPIRLNSVIAESLKLMRASLPTNISIERDICSTICTAIADATQIHQVMLNLCTNAAHAMEPNGGVLTIRLEPVTLDGDTAADPDGLAPGRYARLIVADTGHGIEAEIIDRIFDPYFTTKETGKGTGMGLSVVHGIIKSSGGTIRAFSQPGRFTEFHLYLPVVDIVVDAKPAIFDQRHLPGGHEHIMIVDDEEMLVDMMRQVLEQLGYTVTAHTDSSASHEAFVCSPRTYDLLITDMTMPGMTGTDLAKAIKAVRADLPVILCTGFNEQISEETAQSLGIQALIMKPVGMQQLAEAIRKVLAQPSPERRKTPRFAVPAGSFVISRTHPYERCNLMDIGPSGLAFSHEMESVPDNPSDQLAIMAPDGEIFINGLHCRIVSDTPAGSPVSLSEAGRARRGVSFEDLTVLQTELISQFIHNHARGLLQ</sequence>
<evidence type="ECO:0000259" key="6">
    <source>
        <dbReference type="PROSITE" id="PS50110"/>
    </source>
</evidence>
<comment type="catalytic activity">
    <reaction evidence="1">
        <text>ATP + protein L-histidine = ADP + protein N-phospho-L-histidine.</text>
        <dbReference type="EC" id="2.7.13.3"/>
    </reaction>
</comment>
<dbReference type="SUPFAM" id="SSF52172">
    <property type="entry name" value="CheY-like"/>
    <property type="match status" value="2"/>
</dbReference>
<dbReference type="CDD" id="cd00156">
    <property type="entry name" value="REC"/>
    <property type="match status" value="1"/>
</dbReference>
<dbReference type="EMBL" id="AP021874">
    <property type="protein sequence ID" value="BBO69248.1"/>
    <property type="molecule type" value="Genomic_DNA"/>
</dbReference>
<dbReference type="SMART" id="SM00388">
    <property type="entry name" value="HisKA"/>
    <property type="match status" value="1"/>
</dbReference>
<dbReference type="Gene3D" id="3.30.565.10">
    <property type="entry name" value="Histidine kinase-like ATPase, C-terminal domain"/>
    <property type="match status" value="1"/>
</dbReference>
<dbReference type="PROSITE" id="PS50109">
    <property type="entry name" value="HIS_KIN"/>
    <property type="match status" value="1"/>
</dbReference>
<dbReference type="Gene3D" id="3.40.50.2300">
    <property type="match status" value="2"/>
</dbReference>
<evidence type="ECO:0000313" key="8">
    <source>
        <dbReference type="Proteomes" id="UP000427906"/>
    </source>
</evidence>
<feature type="modified residue" description="4-aspartylphosphate" evidence="4">
    <location>
        <position position="54"/>
    </location>
</feature>
<evidence type="ECO:0000256" key="4">
    <source>
        <dbReference type="PROSITE-ProRule" id="PRU00169"/>
    </source>
</evidence>
<dbReference type="KEGG" id="dalk:DSCA_31780"/>
<feature type="modified residue" description="4-aspartylphosphate" evidence="4">
    <location>
        <position position="453"/>
    </location>
</feature>
<gene>
    <name evidence="7" type="ORF">DSCA_31780</name>
</gene>
<dbReference type="SMART" id="SM00448">
    <property type="entry name" value="REC"/>
    <property type="match status" value="2"/>
</dbReference>
<feature type="domain" description="Histidine kinase" evidence="5">
    <location>
        <begin position="157"/>
        <end position="381"/>
    </location>
</feature>
<evidence type="ECO:0000259" key="5">
    <source>
        <dbReference type="PROSITE" id="PS50109"/>
    </source>
</evidence>
<dbReference type="AlphaFoldDB" id="A0A5K7YK38"/>
<dbReference type="Pfam" id="PF00512">
    <property type="entry name" value="HisKA"/>
    <property type="match status" value="1"/>
</dbReference>
<dbReference type="EC" id="2.7.13.3" evidence="2"/>
<dbReference type="InterPro" id="IPR001789">
    <property type="entry name" value="Sig_transdc_resp-reg_receiver"/>
</dbReference>
<dbReference type="Pfam" id="PF02518">
    <property type="entry name" value="HATPase_c"/>
    <property type="match status" value="1"/>
</dbReference>
<dbReference type="RefSeq" id="WP_167527798.1">
    <property type="nucleotide sequence ID" value="NZ_AP021874.1"/>
</dbReference>
<dbReference type="InterPro" id="IPR003594">
    <property type="entry name" value="HATPase_dom"/>
</dbReference>